<organism evidence="2 4">
    <name type="scientific">Polaribacter sejongensis</name>
    <dbReference type="NCBI Taxonomy" id="985043"/>
    <lineage>
        <taxon>Bacteria</taxon>
        <taxon>Pseudomonadati</taxon>
        <taxon>Bacteroidota</taxon>
        <taxon>Flavobacteriia</taxon>
        <taxon>Flavobacteriales</taxon>
        <taxon>Flavobacteriaceae</taxon>
    </lineage>
</organism>
<proteinExistence type="predicted"/>
<name>A0AAJ1VFG5_9FLAO</name>
<dbReference type="EMBL" id="CP019336">
    <property type="protein sequence ID" value="AUC22845.1"/>
    <property type="molecule type" value="Genomic_DNA"/>
</dbReference>
<sequence length="92" mass="11192">MNNKITKVVWTRKAQESLLLILEYRYTKSPSARKIVRKDIIRASKEIQFAEQFQKDDILPEYRRIIFRDYKRIYSYEKEVVYILNVICTKAN</sequence>
<evidence type="ECO:0000313" key="2">
    <source>
        <dbReference type="EMBL" id="MDN3618883.1"/>
    </source>
</evidence>
<dbReference type="EMBL" id="JAUFQH010000004">
    <property type="protein sequence ID" value="MDN3618883.1"/>
    <property type="molecule type" value="Genomic_DNA"/>
</dbReference>
<dbReference type="Proteomes" id="UP001228636">
    <property type="component" value="Unassembled WGS sequence"/>
</dbReference>
<evidence type="ECO:0000313" key="4">
    <source>
        <dbReference type="Proteomes" id="UP001228636"/>
    </source>
</evidence>
<reference evidence="1 3" key="2">
    <citation type="submission" date="2017-02" db="EMBL/GenBank/DDBJ databases">
        <title>Trade-off between light-utilization and light-protection in marine flavobacteria.</title>
        <authorList>
            <person name="Kumagai Y."/>
            <person name="Yoshizawa S."/>
            <person name="Kogure K."/>
            <person name="Iwasaki W."/>
        </authorList>
    </citation>
    <scope>NUCLEOTIDE SEQUENCE [LARGE SCALE GENOMIC DNA]</scope>
    <source>
        <strain evidence="1 3">KCTC 23670</strain>
    </source>
</reference>
<gene>
    <name evidence="1" type="ORF">BTO15_12430</name>
    <name evidence="2" type="ORF">QWY81_05355</name>
</gene>
<reference evidence="2 4" key="1">
    <citation type="journal article" date="2014" name="Int. J. Syst. Evol. Microbiol.">
        <title>Complete genome sequence of Corynebacterium casei LMG S-19264T (=DSM 44701T), isolated from a smear-ripened cheese.</title>
        <authorList>
            <consortium name="US DOE Joint Genome Institute (JGI-PGF)"/>
            <person name="Walter F."/>
            <person name="Albersmeier A."/>
            <person name="Kalinowski J."/>
            <person name="Ruckert C."/>
        </authorList>
    </citation>
    <scope>NUCLEOTIDE SEQUENCE [LARGE SCALE GENOMIC DNA]</scope>
    <source>
        <strain evidence="2 4">CECT 8670</strain>
    </source>
</reference>
<dbReference type="RefSeq" id="WP_208889034.1">
    <property type="nucleotide sequence ID" value="NZ_CP019336.1"/>
</dbReference>
<keyword evidence="3" id="KW-1185">Reference proteome</keyword>
<dbReference type="AlphaFoldDB" id="A0AAJ1VFG5"/>
<protein>
    <submittedName>
        <fullName evidence="2">Type II toxin-antitoxin system RelE/ParE family toxin</fullName>
    </submittedName>
</protein>
<evidence type="ECO:0000313" key="1">
    <source>
        <dbReference type="EMBL" id="AUC22845.1"/>
    </source>
</evidence>
<evidence type="ECO:0000313" key="3">
    <source>
        <dbReference type="Proteomes" id="UP000232721"/>
    </source>
</evidence>
<accession>A0AAJ1VFG5</accession>
<dbReference type="Proteomes" id="UP000232721">
    <property type="component" value="Chromosome"/>
</dbReference>
<reference evidence="2" key="3">
    <citation type="submission" date="2023-06" db="EMBL/GenBank/DDBJ databases">
        <authorList>
            <person name="Lucena T."/>
            <person name="Sun Q."/>
        </authorList>
    </citation>
    <scope>NUCLEOTIDE SEQUENCE</scope>
    <source>
        <strain evidence="2">CECT 8670</strain>
    </source>
</reference>
<dbReference type="Gene3D" id="3.30.2310.20">
    <property type="entry name" value="RelE-like"/>
    <property type="match status" value="1"/>
</dbReference>
<dbReference type="InterPro" id="IPR035093">
    <property type="entry name" value="RelE/ParE_toxin_dom_sf"/>
</dbReference>